<dbReference type="InterPro" id="IPR004582">
    <property type="entry name" value="Checkpoint_prot_Rad17_Rad24"/>
</dbReference>
<dbReference type="EMBL" id="CAJNOC010001424">
    <property type="protein sequence ID" value="CAF0863650.1"/>
    <property type="molecule type" value="Genomic_DNA"/>
</dbReference>
<comment type="caution">
    <text evidence="9">The sequence shown here is derived from an EMBL/GenBank/DDBJ whole genome shotgun (WGS) entry which is preliminary data.</text>
</comment>
<dbReference type="GO" id="GO:0005524">
    <property type="term" value="F:ATP binding"/>
    <property type="evidence" value="ECO:0007669"/>
    <property type="project" value="UniProtKB-KW"/>
</dbReference>
<feature type="compositionally biased region" description="Acidic residues" evidence="8">
    <location>
        <begin position="579"/>
        <end position="590"/>
    </location>
</feature>
<organism evidence="9 10">
    <name type="scientific">Brachionus calyciflorus</name>
    <dbReference type="NCBI Taxonomy" id="104777"/>
    <lineage>
        <taxon>Eukaryota</taxon>
        <taxon>Metazoa</taxon>
        <taxon>Spiralia</taxon>
        <taxon>Gnathifera</taxon>
        <taxon>Rotifera</taxon>
        <taxon>Eurotatoria</taxon>
        <taxon>Monogononta</taxon>
        <taxon>Pseudotrocha</taxon>
        <taxon>Ploima</taxon>
        <taxon>Brachionidae</taxon>
        <taxon>Brachionus</taxon>
    </lineage>
</organism>
<dbReference type="InterPro" id="IPR027417">
    <property type="entry name" value="P-loop_NTPase"/>
</dbReference>
<keyword evidence="10" id="KW-1185">Reference proteome</keyword>
<evidence type="ECO:0000256" key="5">
    <source>
        <dbReference type="ARBA" id="ARBA00022840"/>
    </source>
</evidence>
<proteinExistence type="inferred from homology"/>
<sequence length="630" mass="72653">MKSWVSSAFSDSAFANTTKPTRTTRASSQKQTLSNLTNKEPKAKISEPFNSPAKKQKENTLSLSLKYEPTTRADLSVHKNKIDQLSNLLDQIISKERGSILLIEGPSGCGKYITLKVLCKEKGVELVEWDPSNVNLKSFDLQIDGEYNEPYESQIKNFSQYLFKSSRYESNQLFNNDKSTQNVKKVMLVKEIPNFAFRDPKIFVNLLNDFKRFSKFSLIFSLTQTTYSSDINPQKIFPTDIRKDLKCLEISFNSIANTFMNKKIEKIAKMEHFGFVDKKFLENLCSTSNGDLRHAINLVELTSTGHKVQFTQKKISKTKTGEAINFDSGSKDANYSIFRGLGKILHRKNVDNNFEEFKMPKHLVQYKRPVLSADPEDIYDKLPLSSDLILSYLHQNYIDIFNIKSSSSNFDCQFEALDSINDSFIMSDIINKTSCLFESGTNTGTQEARLKEISASISIRSVLFNFYFSTENESKSLWMPLFKPFNSKLIEAKLKRKKMARDFLNLAIENNSNMIKYLIEMNKEFFIELIPFVQLRSTMRRPPGQQRDNLVQMMFKPEFTQLFSKCTKTRSNQQQTTENDYENQQDEQDENVLLNENKPYKKESNVSNSANKGNYEYEDASGLKIEDFNF</sequence>
<dbReference type="OrthoDB" id="10265971at2759"/>
<keyword evidence="6" id="KW-0539">Nucleus</keyword>
<dbReference type="PANTHER" id="PTHR12172">
    <property type="entry name" value="CELL CYCLE CHECKPOINT PROTEIN RAD17"/>
    <property type="match status" value="1"/>
</dbReference>
<evidence type="ECO:0000256" key="7">
    <source>
        <dbReference type="ARBA" id="ARBA00023306"/>
    </source>
</evidence>
<dbReference type="Gene3D" id="3.40.50.300">
    <property type="entry name" value="P-loop containing nucleotide triphosphate hydrolases"/>
    <property type="match status" value="1"/>
</dbReference>
<name>A0A813X1K2_9BILA</name>
<evidence type="ECO:0000256" key="6">
    <source>
        <dbReference type="ARBA" id="ARBA00023242"/>
    </source>
</evidence>
<feature type="compositionally biased region" description="Polar residues" evidence="8">
    <location>
        <begin position="15"/>
        <end position="38"/>
    </location>
</feature>
<evidence type="ECO:0008006" key="11">
    <source>
        <dbReference type="Google" id="ProtNLM"/>
    </source>
</evidence>
<evidence type="ECO:0000256" key="3">
    <source>
        <dbReference type="ARBA" id="ARBA00022741"/>
    </source>
</evidence>
<evidence type="ECO:0000256" key="1">
    <source>
        <dbReference type="ARBA" id="ARBA00004123"/>
    </source>
</evidence>
<keyword evidence="4" id="KW-0227">DNA damage</keyword>
<evidence type="ECO:0000313" key="9">
    <source>
        <dbReference type="EMBL" id="CAF0863650.1"/>
    </source>
</evidence>
<evidence type="ECO:0000256" key="2">
    <source>
        <dbReference type="ARBA" id="ARBA00006168"/>
    </source>
</evidence>
<keyword evidence="5" id="KW-0067">ATP-binding</keyword>
<dbReference type="GO" id="GO:0033314">
    <property type="term" value="P:mitotic DNA replication checkpoint signaling"/>
    <property type="evidence" value="ECO:0007669"/>
    <property type="project" value="TreeGrafter"/>
</dbReference>
<dbReference type="Proteomes" id="UP000663879">
    <property type="component" value="Unassembled WGS sequence"/>
</dbReference>
<dbReference type="GO" id="GO:0000077">
    <property type="term" value="P:DNA damage checkpoint signaling"/>
    <property type="evidence" value="ECO:0007669"/>
    <property type="project" value="TreeGrafter"/>
</dbReference>
<reference evidence="9" key="1">
    <citation type="submission" date="2021-02" db="EMBL/GenBank/DDBJ databases">
        <authorList>
            <person name="Nowell W R."/>
        </authorList>
    </citation>
    <scope>NUCLEOTIDE SEQUENCE</scope>
    <source>
        <strain evidence="9">Ploen Becks lab</strain>
    </source>
</reference>
<accession>A0A813X1K2</accession>
<dbReference type="PANTHER" id="PTHR12172:SF0">
    <property type="entry name" value="CELL CYCLE CHECKPOINT PROTEIN RAD17"/>
    <property type="match status" value="1"/>
</dbReference>
<gene>
    <name evidence="9" type="ORF">OXX778_LOCUS9566</name>
</gene>
<keyword evidence="7" id="KW-0131">Cell cycle</keyword>
<dbReference type="Pfam" id="PF03215">
    <property type="entry name" value="Rad17"/>
    <property type="match status" value="1"/>
</dbReference>
<protein>
    <recommendedName>
        <fullName evidence="11">Rad17</fullName>
    </recommendedName>
</protein>
<dbReference type="Gene3D" id="1.10.8.60">
    <property type="match status" value="1"/>
</dbReference>
<evidence type="ECO:0000313" key="10">
    <source>
        <dbReference type="Proteomes" id="UP000663879"/>
    </source>
</evidence>
<keyword evidence="3" id="KW-0547">Nucleotide-binding</keyword>
<comment type="subcellular location">
    <subcellularLocation>
        <location evidence="1">Nucleus</location>
    </subcellularLocation>
</comment>
<dbReference type="GO" id="GO:0003689">
    <property type="term" value="F:DNA clamp loader activity"/>
    <property type="evidence" value="ECO:0007669"/>
    <property type="project" value="TreeGrafter"/>
</dbReference>
<dbReference type="SUPFAM" id="SSF52540">
    <property type="entry name" value="P-loop containing nucleoside triphosphate hydrolases"/>
    <property type="match status" value="1"/>
</dbReference>
<feature type="region of interest" description="Disordered" evidence="8">
    <location>
        <begin position="568"/>
        <end position="614"/>
    </location>
</feature>
<dbReference type="GO" id="GO:0006281">
    <property type="term" value="P:DNA repair"/>
    <property type="evidence" value="ECO:0007669"/>
    <property type="project" value="InterPro"/>
</dbReference>
<evidence type="ECO:0000256" key="4">
    <source>
        <dbReference type="ARBA" id="ARBA00022763"/>
    </source>
</evidence>
<comment type="similarity">
    <text evidence="2">Belongs to the rad17/RAD24 family.</text>
</comment>
<feature type="region of interest" description="Disordered" evidence="8">
    <location>
        <begin position="15"/>
        <end position="62"/>
    </location>
</feature>
<feature type="compositionally biased region" description="Polar residues" evidence="8">
    <location>
        <begin position="568"/>
        <end position="578"/>
    </location>
</feature>
<dbReference type="AlphaFoldDB" id="A0A813X1K2"/>
<dbReference type="GO" id="GO:0003682">
    <property type="term" value="F:chromatin binding"/>
    <property type="evidence" value="ECO:0007669"/>
    <property type="project" value="TreeGrafter"/>
</dbReference>
<dbReference type="Pfam" id="PF21960">
    <property type="entry name" value="RCF1-5-like_lid"/>
    <property type="match status" value="1"/>
</dbReference>
<dbReference type="GO" id="GO:0005634">
    <property type="term" value="C:nucleus"/>
    <property type="evidence" value="ECO:0007669"/>
    <property type="project" value="UniProtKB-SubCell"/>
</dbReference>
<evidence type="ECO:0000256" key="8">
    <source>
        <dbReference type="SAM" id="MobiDB-lite"/>
    </source>
</evidence>